<feature type="transmembrane region" description="Helical" evidence="10">
    <location>
        <begin position="125"/>
        <end position="149"/>
    </location>
</feature>
<dbReference type="PANTHER" id="PTHR34573">
    <property type="entry name" value="VKC DOMAIN-CONTAINING PROTEIN"/>
    <property type="match status" value="1"/>
</dbReference>
<dbReference type="OMA" id="WRIYLED"/>
<keyword evidence="9" id="KW-0676">Redox-active center</keyword>
<reference evidence="12 13" key="1">
    <citation type="submission" date="2010-05" db="EMBL/GenBank/DDBJ databases">
        <title>The Genome Sequence of Thecamonas trahens ATCC 50062.</title>
        <authorList>
            <consortium name="The Broad Institute Genome Sequencing Platform"/>
            <person name="Russ C."/>
            <person name="Cuomo C."/>
            <person name="Shea T."/>
            <person name="Young S.K."/>
            <person name="Zeng Q."/>
            <person name="Koehrsen M."/>
            <person name="Haas B."/>
            <person name="Borodovsky M."/>
            <person name="Guigo R."/>
            <person name="Alvarado L."/>
            <person name="Berlin A."/>
            <person name="Bochicchio J."/>
            <person name="Borenstein D."/>
            <person name="Chapman S."/>
            <person name="Chen Z."/>
            <person name="Freedman E."/>
            <person name="Gellesch M."/>
            <person name="Goldberg J."/>
            <person name="Griggs A."/>
            <person name="Gujja S."/>
            <person name="Heilman E."/>
            <person name="Heiman D."/>
            <person name="Hepburn T."/>
            <person name="Howarth C."/>
            <person name="Jen D."/>
            <person name="Larson L."/>
            <person name="Mehta T."/>
            <person name="Park D."/>
            <person name="Pearson M."/>
            <person name="Roberts A."/>
            <person name="Saif S."/>
            <person name="Shenoy N."/>
            <person name="Sisk P."/>
            <person name="Stolte C."/>
            <person name="Sykes S."/>
            <person name="Thomson T."/>
            <person name="Walk T."/>
            <person name="White J."/>
            <person name="Yandava C."/>
            <person name="Burger G."/>
            <person name="Gray M.W."/>
            <person name="Holland P.W.H."/>
            <person name="King N."/>
            <person name="Lang F.B.F."/>
            <person name="Roger A.J."/>
            <person name="Ruiz-Trillo I."/>
            <person name="Lander E."/>
            <person name="Nusbaum C."/>
        </authorList>
    </citation>
    <scope>NUCLEOTIDE SEQUENCE [LARGE SCALE GENOMIC DNA]</scope>
    <source>
        <strain evidence="12 13">ATCC 50062</strain>
    </source>
</reference>
<evidence type="ECO:0000256" key="2">
    <source>
        <dbReference type="ARBA" id="ARBA00006214"/>
    </source>
</evidence>
<dbReference type="InterPro" id="IPR012932">
    <property type="entry name" value="VKOR"/>
</dbReference>
<evidence type="ECO:0000256" key="8">
    <source>
        <dbReference type="ARBA" id="ARBA00023157"/>
    </source>
</evidence>
<feature type="transmembrane region" description="Helical" evidence="10">
    <location>
        <begin position="169"/>
        <end position="189"/>
    </location>
</feature>
<evidence type="ECO:0000256" key="4">
    <source>
        <dbReference type="ARBA" id="ARBA00022719"/>
    </source>
</evidence>
<feature type="transmembrane region" description="Helical" evidence="10">
    <location>
        <begin position="12"/>
        <end position="32"/>
    </location>
</feature>
<dbReference type="Gene3D" id="3.40.30.10">
    <property type="entry name" value="Glutaredoxin"/>
    <property type="match status" value="1"/>
</dbReference>
<evidence type="ECO:0000256" key="3">
    <source>
        <dbReference type="ARBA" id="ARBA00022692"/>
    </source>
</evidence>
<keyword evidence="3 10" id="KW-0812">Transmembrane</keyword>
<gene>
    <name evidence="12" type="ORF">AMSG_04838</name>
</gene>
<dbReference type="CDD" id="cd12918">
    <property type="entry name" value="VKOR_arc"/>
    <property type="match status" value="1"/>
</dbReference>
<evidence type="ECO:0000256" key="10">
    <source>
        <dbReference type="SAM" id="Phobius"/>
    </source>
</evidence>
<evidence type="ECO:0000313" key="13">
    <source>
        <dbReference type="Proteomes" id="UP000054408"/>
    </source>
</evidence>
<keyword evidence="6" id="KW-0560">Oxidoreductase</keyword>
<evidence type="ECO:0000256" key="5">
    <source>
        <dbReference type="ARBA" id="ARBA00022989"/>
    </source>
</evidence>
<comment type="subcellular location">
    <subcellularLocation>
        <location evidence="1">Membrane</location>
        <topology evidence="1">Multi-pass membrane protein</topology>
    </subcellularLocation>
</comment>
<dbReference type="OrthoDB" id="17010at2759"/>
<evidence type="ECO:0000256" key="9">
    <source>
        <dbReference type="ARBA" id="ARBA00023284"/>
    </source>
</evidence>
<dbReference type="PANTHER" id="PTHR34573:SF1">
    <property type="entry name" value="VITAMIN K EPOXIDE REDUCTASE DOMAIN-CONTAINING PROTEIN"/>
    <property type="match status" value="1"/>
</dbReference>
<name>A0A0L0D7Q5_THETB</name>
<dbReference type="Gene3D" id="1.20.1440.130">
    <property type="entry name" value="VKOR domain"/>
    <property type="match status" value="1"/>
</dbReference>
<dbReference type="RefSeq" id="XP_013758506.1">
    <property type="nucleotide sequence ID" value="XM_013903052.1"/>
</dbReference>
<dbReference type="Proteomes" id="UP000054408">
    <property type="component" value="Unassembled WGS sequence"/>
</dbReference>
<feature type="transmembrane region" description="Helical" evidence="10">
    <location>
        <begin position="70"/>
        <end position="90"/>
    </location>
</feature>
<keyword evidence="7 10" id="KW-0472">Membrane</keyword>
<sequence length="290" mass="31350">MRNPLVLFSEEARVRVLAVVGLVGMATSVYLLRMHYAPEVAAHGVCEVNSVLSCVAVNTSKYSELFKIPVALLGIFWFAVVTAVAAHLVLVGYDTAIVIGLAGWSATGAATVVYLVAAELALGKICLACTLVQFLSLAVMALAHSFYITVVRPRRSLPDLVDLVAELKWWLVVIVCVGLIMLVACNAPATVLPAAKEHRAELVACLNARAVAVYWYAECSHCVRQRARFGLEWSNIQASHECTAEAETCKLAKIEATPTWVRGDSRHQGMMELDELAKWAGCAWPSAPAV</sequence>
<dbReference type="GO" id="GO:0048038">
    <property type="term" value="F:quinone binding"/>
    <property type="evidence" value="ECO:0007669"/>
    <property type="project" value="UniProtKB-KW"/>
</dbReference>
<dbReference type="InterPro" id="IPR038354">
    <property type="entry name" value="VKOR_sf"/>
</dbReference>
<keyword evidence="4" id="KW-0874">Quinone</keyword>
<comment type="similarity">
    <text evidence="2">Belongs to the VKOR family.</text>
</comment>
<organism evidence="12 13">
    <name type="scientific">Thecamonas trahens ATCC 50062</name>
    <dbReference type="NCBI Taxonomy" id="461836"/>
    <lineage>
        <taxon>Eukaryota</taxon>
        <taxon>Apusozoa</taxon>
        <taxon>Apusomonadida</taxon>
        <taxon>Apusomonadidae</taxon>
        <taxon>Thecamonas</taxon>
    </lineage>
</organism>
<keyword evidence="13" id="KW-1185">Reference proteome</keyword>
<protein>
    <submittedName>
        <fullName evidence="12">Vitamin K epoxide reductase</fullName>
    </submittedName>
</protein>
<dbReference type="GeneID" id="25564357"/>
<dbReference type="Pfam" id="PF07884">
    <property type="entry name" value="VKOR"/>
    <property type="match status" value="1"/>
</dbReference>
<evidence type="ECO:0000259" key="11">
    <source>
        <dbReference type="SMART" id="SM00756"/>
    </source>
</evidence>
<accession>A0A0L0D7Q5</accession>
<dbReference type="GO" id="GO:0016491">
    <property type="term" value="F:oxidoreductase activity"/>
    <property type="evidence" value="ECO:0007669"/>
    <property type="project" value="UniProtKB-KW"/>
</dbReference>
<proteinExistence type="inferred from homology"/>
<dbReference type="SMART" id="SM00756">
    <property type="entry name" value="VKc"/>
    <property type="match status" value="1"/>
</dbReference>
<evidence type="ECO:0000256" key="7">
    <source>
        <dbReference type="ARBA" id="ARBA00023136"/>
    </source>
</evidence>
<dbReference type="AlphaFoldDB" id="A0A0L0D7Q5"/>
<feature type="domain" description="Vitamin K epoxide reductase" evidence="11">
    <location>
        <begin position="10"/>
        <end position="147"/>
    </location>
</feature>
<evidence type="ECO:0000313" key="12">
    <source>
        <dbReference type="EMBL" id="KNC48389.1"/>
    </source>
</evidence>
<feature type="transmembrane region" description="Helical" evidence="10">
    <location>
        <begin position="96"/>
        <end position="118"/>
    </location>
</feature>
<dbReference type="GO" id="GO:0016020">
    <property type="term" value="C:membrane"/>
    <property type="evidence" value="ECO:0007669"/>
    <property type="project" value="UniProtKB-SubCell"/>
</dbReference>
<keyword evidence="8" id="KW-1015">Disulfide bond</keyword>
<keyword evidence="5 10" id="KW-1133">Transmembrane helix</keyword>
<dbReference type="EMBL" id="GL349451">
    <property type="protein sequence ID" value="KNC48389.1"/>
    <property type="molecule type" value="Genomic_DNA"/>
</dbReference>
<evidence type="ECO:0000256" key="6">
    <source>
        <dbReference type="ARBA" id="ARBA00023002"/>
    </source>
</evidence>
<evidence type="ECO:0000256" key="1">
    <source>
        <dbReference type="ARBA" id="ARBA00004141"/>
    </source>
</evidence>